<keyword evidence="2" id="KW-1185">Reference proteome</keyword>
<protein>
    <submittedName>
        <fullName evidence="1">Phage virion morphogenesis protein</fullName>
    </submittedName>
</protein>
<organism evidence="1 2">
    <name type="scientific">Christiangramia lutea</name>
    <dbReference type="NCBI Taxonomy" id="1607951"/>
    <lineage>
        <taxon>Bacteria</taxon>
        <taxon>Pseudomonadati</taxon>
        <taxon>Bacteroidota</taxon>
        <taxon>Flavobacteriia</taxon>
        <taxon>Flavobacteriales</taxon>
        <taxon>Flavobacteriaceae</taxon>
        <taxon>Christiangramia</taxon>
    </lineage>
</organism>
<dbReference type="Pfam" id="PF05069">
    <property type="entry name" value="Phage_tail_S"/>
    <property type="match status" value="1"/>
</dbReference>
<dbReference type="InterPro" id="IPR006522">
    <property type="entry name" value="Phage_virion_morphogenesis"/>
</dbReference>
<dbReference type="EMBL" id="JAKVTV010000005">
    <property type="protein sequence ID" value="MCH4824284.1"/>
    <property type="molecule type" value="Genomic_DNA"/>
</dbReference>
<evidence type="ECO:0000313" key="1">
    <source>
        <dbReference type="EMBL" id="MCH4824284.1"/>
    </source>
</evidence>
<dbReference type="AlphaFoldDB" id="A0A9X1V505"/>
<proteinExistence type="predicted"/>
<sequence>MDKVPDFQKIGRELMKDAQTIAEVEMLNFVLSNFEKQGFTDSGFTPWQKRKDDADPGRAILVKSGGLRDSVKVTHSSQEKVELSATAKHAQIHNEGGTINIPVTKKMRKYFWYMYKSTKQAKWKGMALTKKSHFNVKIPKRQFMGESKQFNEHIEGLFFKAIVERFKNNSN</sequence>
<evidence type="ECO:0000313" key="2">
    <source>
        <dbReference type="Proteomes" id="UP001139226"/>
    </source>
</evidence>
<gene>
    <name evidence="1" type="ORF">ML462_14000</name>
</gene>
<reference evidence="1" key="1">
    <citation type="submission" date="2022-03" db="EMBL/GenBank/DDBJ databases">
        <title>Gramella crocea sp. nov., isolated from activated sludge of a seafood processing plant.</title>
        <authorList>
            <person name="Zhang X."/>
        </authorList>
    </citation>
    <scope>NUCLEOTIDE SEQUENCE</scope>
    <source>
        <strain evidence="1">YJ019</strain>
    </source>
</reference>
<dbReference type="Proteomes" id="UP001139226">
    <property type="component" value="Unassembled WGS sequence"/>
</dbReference>
<dbReference type="RefSeq" id="WP_240714452.1">
    <property type="nucleotide sequence ID" value="NZ_JAKVTV010000005.1"/>
</dbReference>
<name>A0A9X1V505_9FLAO</name>
<accession>A0A9X1V505</accession>
<comment type="caution">
    <text evidence="1">The sequence shown here is derived from an EMBL/GenBank/DDBJ whole genome shotgun (WGS) entry which is preliminary data.</text>
</comment>